<gene>
    <name evidence="4" type="ORF">KC640_03710</name>
</gene>
<comment type="caution">
    <text evidence="4">The sequence shown here is derived from an EMBL/GenBank/DDBJ whole genome shotgun (WGS) entry which is preliminary data.</text>
</comment>
<dbReference type="Gene3D" id="3.30.70.2390">
    <property type="match status" value="1"/>
</dbReference>
<accession>A0A955I5Q5</accession>
<feature type="region of interest" description="Disordered" evidence="1">
    <location>
        <begin position="1"/>
        <end position="29"/>
    </location>
</feature>
<keyword evidence="2" id="KW-0472">Membrane</keyword>
<dbReference type="Pfam" id="PF13399">
    <property type="entry name" value="LytR_C"/>
    <property type="match status" value="1"/>
</dbReference>
<sequence>MPRKLRRQNPKVKAPKARSGLKTSVGTKLQQSKLGSALVKFNRDRKSKVKPAAKPKRRSLMLSFPRLGFLRFLSPRLPGRVFWLRVGGIALLLGIGLLLFRVLLVQFPRSVYDDPDRETSVMTGDSINLLLVVYDESDRYSFIDMLGVLSVDLKEDVPLHFIDLSPDFGLLVNQKQVKIRSVLAQFEAEDGYGMASLMSGVESILGVRIDRYVAFSKDKLTSYLEQTNHAYLTTDEVNDAEAGSFDAGEVVQGQRLVDYLAADGAGVDAQMLRMRAFVSDLLSGQLSLGGFAKMYLQLDTLVWLVETDLTRGEWLSLAFSLVNRLSVDSISIGAKQSVVIDSTLGGYLSPVARQVDAEIGPLLVRSRVAKEQARVEVFNATRTGGLASRMKRLLENQGTNVIRTANSPELSDKNKLYVASPELFPANVALVSEMLRGDVQIIEEPYPLNHTGDLVVVLGGGS</sequence>
<feature type="compositionally biased region" description="Basic residues" evidence="1">
    <location>
        <begin position="1"/>
        <end position="16"/>
    </location>
</feature>
<proteinExistence type="predicted"/>
<reference evidence="4" key="2">
    <citation type="journal article" date="2021" name="Microbiome">
        <title>Successional dynamics and alternative stable states in a saline activated sludge microbial community over 9 years.</title>
        <authorList>
            <person name="Wang Y."/>
            <person name="Ye J."/>
            <person name="Ju F."/>
            <person name="Liu L."/>
            <person name="Boyd J.A."/>
            <person name="Deng Y."/>
            <person name="Parks D.H."/>
            <person name="Jiang X."/>
            <person name="Yin X."/>
            <person name="Woodcroft B.J."/>
            <person name="Tyson G.W."/>
            <person name="Hugenholtz P."/>
            <person name="Polz M.F."/>
            <person name="Zhang T."/>
        </authorList>
    </citation>
    <scope>NUCLEOTIDE SEQUENCE</scope>
    <source>
        <strain evidence="4">HKST-UBA12</strain>
    </source>
</reference>
<dbReference type="AlphaFoldDB" id="A0A955I5Q5"/>
<dbReference type="Gene3D" id="3.40.630.190">
    <property type="entry name" value="LCP protein"/>
    <property type="match status" value="1"/>
</dbReference>
<dbReference type="EMBL" id="JAGQLI010000214">
    <property type="protein sequence ID" value="MCA9379510.1"/>
    <property type="molecule type" value="Genomic_DNA"/>
</dbReference>
<feature type="transmembrane region" description="Helical" evidence="2">
    <location>
        <begin position="82"/>
        <end position="104"/>
    </location>
</feature>
<evidence type="ECO:0000256" key="1">
    <source>
        <dbReference type="SAM" id="MobiDB-lite"/>
    </source>
</evidence>
<protein>
    <submittedName>
        <fullName evidence="4">LytR C-terminal domain-containing protein</fullName>
    </submittedName>
</protein>
<dbReference type="InterPro" id="IPR027381">
    <property type="entry name" value="LytR/CpsA/Psr_C"/>
</dbReference>
<name>A0A955I5Q5_9BACT</name>
<keyword evidence="2" id="KW-0812">Transmembrane</keyword>
<evidence type="ECO:0000256" key="2">
    <source>
        <dbReference type="SAM" id="Phobius"/>
    </source>
</evidence>
<evidence type="ECO:0000259" key="3">
    <source>
        <dbReference type="Pfam" id="PF13399"/>
    </source>
</evidence>
<keyword evidence="2" id="KW-1133">Transmembrane helix</keyword>
<dbReference type="Proteomes" id="UP000760819">
    <property type="component" value="Unassembled WGS sequence"/>
</dbReference>
<evidence type="ECO:0000313" key="5">
    <source>
        <dbReference type="Proteomes" id="UP000760819"/>
    </source>
</evidence>
<feature type="domain" description="LytR/CpsA/Psr regulator C-terminal" evidence="3">
    <location>
        <begin position="372"/>
        <end position="459"/>
    </location>
</feature>
<organism evidence="4 5">
    <name type="scientific">Candidatus Dojkabacteria bacterium</name>
    <dbReference type="NCBI Taxonomy" id="2099670"/>
    <lineage>
        <taxon>Bacteria</taxon>
        <taxon>Candidatus Dojkabacteria</taxon>
    </lineage>
</organism>
<evidence type="ECO:0000313" key="4">
    <source>
        <dbReference type="EMBL" id="MCA9379510.1"/>
    </source>
</evidence>
<reference evidence="4" key="1">
    <citation type="submission" date="2020-04" db="EMBL/GenBank/DDBJ databases">
        <authorList>
            <person name="Zhang T."/>
        </authorList>
    </citation>
    <scope>NUCLEOTIDE SEQUENCE</scope>
    <source>
        <strain evidence="4">HKST-UBA12</strain>
    </source>
</reference>